<dbReference type="AlphaFoldDB" id="W4URM1"/>
<name>W4URM1_9BACE</name>
<gene>
    <name evidence="1" type="ORF">JCM10512_2148</name>
</gene>
<reference evidence="1 2" key="1">
    <citation type="journal article" date="2014" name="Genome Announc.">
        <title>Draft Genome Sequence of Bacteroides reticulotermitis Strain JCM 10512T, Isolated from the Gut of a Termite.</title>
        <authorList>
            <person name="Yuki M."/>
            <person name="Oshima K."/>
            <person name="Suda W."/>
            <person name="Sakamoto M."/>
            <person name="Iida T."/>
            <person name="Hattori M."/>
            <person name="Ohkuma M."/>
        </authorList>
    </citation>
    <scope>NUCLEOTIDE SEQUENCE [LARGE SCALE GENOMIC DNA]</scope>
    <source>
        <strain evidence="1 2">JCM 10512</strain>
    </source>
</reference>
<keyword evidence="2" id="KW-1185">Reference proteome</keyword>
<dbReference type="Proteomes" id="UP000019131">
    <property type="component" value="Unassembled WGS sequence"/>
</dbReference>
<comment type="caution">
    <text evidence="1">The sequence shown here is derived from an EMBL/GenBank/DDBJ whole genome shotgun (WGS) entry which is preliminary data.</text>
</comment>
<protein>
    <submittedName>
        <fullName evidence="1">Uncharacterized protein</fullName>
    </submittedName>
</protein>
<sequence length="70" mass="8019">MSVCKITIGCNRVDTLPKYCRFRCAFALLIGEEVGLANLFKCSGITDKTLYYLPQTIRFSRFSGVWNKIF</sequence>
<dbReference type="EMBL" id="BAIV01000011">
    <property type="protein sequence ID" value="GAE83850.1"/>
    <property type="molecule type" value="Genomic_DNA"/>
</dbReference>
<evidence type="ECO:0000313" key="1">
    <source>
        <dbReference type="EMBL" id="GAE83850.1"/>
    </source>
</evidence>
<organism evidence="1 2">
    <name type="scientific">Bacteroides reticulotermitis JCM 10512</name>
    <dbReference type="NCBI Taxonomy" id="1445607"/>
    <lineage>
        <taxon>Bacteria</taxon>
        <taxon>Pseudomonadati</taxon>
        <taxon>Bacteroidota</taxon>
        <taxon>Bacteroidia</taxon>
        <taxon>Bacteroidales</taxon>
        <taxon>Bacteroidaceae</taxon>
        <taxon>Bacteroides</taxon>
    </lineage>
</organism>
<evidence type="ECO:0000313" key="2">
    <source>
        <dbReference type="Proteomes" id="UP000019131"/>
    </source>
</evidence>
<proteinExistence type="predicted"/>
<accession>W4URM1</accession>